<evidence type="ECO:0000259" key="1">
    <source>
        <dbReference type="Pfam" id="PF03061"/>
    </source>
</evidence>
<reference evidence="2 3" key="1">
    <citation type="journal article" date="2014" name="Nat. Commun.">
        <title>Multiple recent horizontal transfers of a large genomic region in cheese making fungi.</title>
        <authorList>
            <person name="Cheeseman K."/>
            <person name="Ropars J."/>
            <person name="Renault P."/>
            <person name="Dupont J."/>
            <person name="Gouzy J."/>
            <person name="Branca A."/>
            <person name="Abraham A.L."/>
            <person name="Ceppi M."/>
            <person name="Conseiller E."/>
            <person name="Debuchy R."/>
            <person name="Malagnac F."/>
            <person name="Goarin A."/>
            <person name="Silar P."/>
            <person name="Lacoste S."/>
            <person name="Sallet E."/>
            <person name="Bensimon A."/>
            <person name="Giraud T."/>
            <person name="Brygoo Y."/>
        </authorList>
    </citation>
    <scope>NUCLEOTIDE SEQUENCE [LARGE SCALE GENOMIC DNA]</scope>
    <source>
        <strain evidence="3">FM 013</strain>
    </source>
</reference>
<dbReference type="InterPro" id="IPR029069">
    <property type="entry name" value="HotDog_dom_sf"/>
</dbReference>
<organism evidence="2 3">
    <name type="scientific">Penicillium camemberti (strain FM 013)</name>
    <dbReference type="NCBI Taxonomy" id="1429867"/>
    <lineage>
        <taxon>Eukaryota</taxon>
        <taxon>Fungi</taxon>
        <taxon>Dikarya</taxon>
        <taxon>Ascomycota</taxon>
        <taxon>Pezizomycotina</taxon>
        <taxon>Eurotiomycetes</taxon>
        <taxon>Eurotiomycetidae</taxon>
        <taxon>Eurotiales</taxon>
        <taxon>Aspergillaceae</taxon>
        <taxon>Penicillium</taxon>
    </lineage>
</organism>
<evidence type="ECO:0000313" key="2">
    <source>
        <dbReference type="EMBL" id="CRL27730.1"/>
    </source>
</evidence>
<dbReference type="CDD" id="cd03443">
    <property type="entry name" value="PaaI_thioesterase"/>
    <property type="match status" value="1"/>
</dbReference>
<name>A0A0G4PMQ0_PENC3</name>
<sequence length="284" mass="32086">MNVAGVGGEETFRQANDLMDNVFRTHLSTLERSCSFHAMAWRISIRPLFGHRASIGRHHLSTTATLENVVERSDFLEIFMKDQRPSPSAVDYFSSFLWTRKFVEDEAYKAIPFFSRYLNERTGENRFFAETVNSNTTISHLLALQLQDLDSPGLISHSGRPLNSPPDLTTPHELICLMSLGKGLDSHPSIVHGGFQAVIFDEIMRNLILLHNNATSEPGPRDRHFTVNMNISYAAPVTTPGIFLVRSKLVRREGRTWFTKAEIVNSDDKILTSAESTWVTAKKH</sequence>
<dbReference type="Proteomes" id="UP000053732">
    <property type="component" value="Unassembled WGS sequence"/>
</dbReference>
<dbReference type="Pfam" id="PF03061">
    <property type="entry name" value="4HBT"/>
    <property type="match status" value="1"/>
</dbReference>
<protein>
    <submittedName>
        <fullName evidence="2">Thioesterase superfamily</fullName>
    </submittedName>
</protein>
<accession>A0A0G4PMQ0</accession>
<feature type="domain" description="Thioesterase" evidence="1">
    <location>
        <begin position="190"/>
        <end position="269"/>
    </location>
</feature>
<dbReference type="PANTHER" id="PTHR47260:SF3">
    <property type="entry name" value="THIOESTERASE FAMILY PROTEIN (AFU_ORTHOLOGUE AFUA_7G03960)"/>
    <property type="match status" value="1"/>
</dbReference>
<keyword evidence="3" id="KW-1185">Reference proteome</keyword>
<dbReference type="Gene3D" id="3.10.129.10">
    <property type="entry name" value="Hotdog Thioesterase"/>
    <property type="match status" value="1"/>
</dbReference>
<dbReference type="EMBL" id="HG793156">
    <property type="protein sequence ID" value="CRL27730.1"/>
    <property type="molecule type" value="Genomic_DNA"/>
</dbReference>
<gene>
    <name evidence="2" type="ORF">PCAMFM013_S023g000188</name>
</gene>
<dbReference type="PANTHER" id="PTHR47260">
    <property type="entry name" value="UPF0644 PROTEIN PB2B4.06"/>
    <property type="match status" value="1"/>
</dbReference>
<dbReference type="SUPFAM" id="SSF54637">
    <property type="entry name" value="Thioesterase/thiol ester dehydrase-isomerase"/>
    <property type="match status" value="1"/>
</dbReference>
<evidence type="ECO:0000313" key="3">
    <source>
        <dbReference type="Proteomes" id="UP000053732"/>
    </source>
</evidence>
<dbReference type="AlphaFoldDB" id="A0A0G4PMQ0"/>
<dbReference type="InterPro" id="IPR006683">
    <property type="entry name" value="Thioestr_dom"/>
</dbReference>
<proteinExistence type="predicted"/>
<dbReference type="InterPro" id="IPR052061">
    <property type="entry name" value="PTE-AB_protein"/>
</dbReference>